<dbReference type="EMBL" id="CP013926">
    <property type="protein sequence ID" value="AMJ76176.1"/>
    <property type="molecule type" value="Genomic_DNA"/>
</dbReference>
<organism evidence="2 4">
    <name type="scientific">Alteromonas stellipolaris</name>
    <dbReference type="NCBI Taxonomy" id="233316"/>
    <lineage>
        <taxon>Bacteria</taxon>
        <taxon>Pseudomonadati</taxon>
        <taxon>Pseudomonadota</taxon>
        <taxon>Gammaproteobacteria</taxon>
        <taxon>Alteromonadales</taxon>
        <taxon>Alteromonadaceae</taxon>
        <taxon>Alteromonas/Salinimonas group</taxon>
        <taxon>Alteromonas</taxon>
    </lineage>
</organism>
<evidence type="ECO:0000313" key="1">
    <source>
        <dbReference type="EMBL" id="AMJ76176.1"/>
    </source>
</evidence>
<protein>
    <submittedName>
        <fullName evidence="2">DUF6482 family protein</fullName>
    </submittedName>
    <submittedName>
        <fullName evidence="1">NADH-quinone reductase</fullName>
    </submittedName>
</protein>
<evidence type="ECO:0000313" key="2">
    <source>
        <dbReference type="EMBL" id="MDO6576706.1"/>
    </source>
</evidence>
<dbReference type="GeneID" id="83260149"/>
<dbReference type="InterPro" id="IPR045508">
    <property type="entry name" value="DUF6482"/>
</dbReference>
<dbReference type="RefSeq" id="WP_057795116.1">
    <property type="nucleotide sequence ID" value="NZ_CANLMS010000005.1"/>
</dbReference>
<name>A0AAW7Z2B2_9ALTE</name>
<dbReference type="Proteomes" id="UP000056750">
    <property type="component" value="Chromosome"/>
</dbReference>
<evidence type="ECO:0000313" key="3">
    <source>
        <dbReference type="Proteomes" id="UP000056750"/>
    </source>
</evidence>
<sequence length="102" mass="11800">MHKFLFTQIEGKSLSIDYLEVQSYEMNVYLVYLTVGDKSGMVYDKQDRPMRFFSTGQIREVFSHCSVQQAVMKHDSPYDEMIGNPPKSAEQMALPFSMALPY</sequence>
<reference evidence="2" key="2">
    <citation type="submission" date="2023-07" db="EMBL/GenBank/DDBJ databases">
        <title>Genome content predicts the carbon catabolic preferences of heterotrophic bacteria.</title>
        <authorList>
            <person name="Gralka M."/>
        </authorList>
    </citation>
    <scope>NUCLEOTIDE SEQUENCE</scope>
    <source>
        <strain evidence="2">F2M12</strain>
    </source>
</reference>
<keyword evidence="3" id="KW-1185">Reference proteome</keyword>
<reference evidence="1 3" key="1">
    <citation type="submission" date="2015-12" db="EMBL/GenBank/DDBJ databases">
        <title>Intraspecies pangenome expansion in the marine bacterium Alteromonas.</title>
        <authorList>
            <person name="Lopez-Perez M."/>
            <person name="Rodriguez-Valera F."/>
        </authorList>
    </citation>
    <scope>NUCLEOTIDE SEQUENCE [LARGE SCALE GENOMIC DNA]</scope>
    <source>
        <strain evidence="1 3">LMG 21861</strain>
    </source>
</reference>
<gene>
    <name evidence="1" type="ORF">AVL57_20720</name>
    <name evidence="2" type="ORF">Q4527_04850</name>
</gene>
<evidence type="ECO:0000313" key="4">
    <source>
        <dbReference type="Proteomes" id="UP001170717"/>
    </source>
</evidence>
<dbReference type="KEGG" id="asq:AVL57_20720"/>
<proteinExistence type="predicted"/>
<dbReference type="EMBL" id="JAUOQI010000003">
    <property type="protein sequence ID" value="MDO6576706.1"/>
    <property type="molecule type" value="Genomic_DNA"/>
</dbReference>
<dbReference type="Pfam" id="PF20090">
    <property type="entry name" value="DUF6482"/>
    <property type="match status" value="1"/>
</dbReference>
<dbReference type="Proteomes" id="UP001170717">
    <property type="component" value="Unassembled WGS sequence"/>
</dbReference>
<accession>A0AAW7Z2B2</accession>
<dbReference type="AlphaFoldDB" id="A0AAW7Z2B2"/>